<dbReference type="AlphaFoldDB" id="A0A926E9X9"/>
<proteinExistence type="predicted"/>
<dbReference type="Proteomes" id="UP000660861">
    <property type="component" value="Unassembled WGS sequence"/>
</dbReference>
<keyword evidence="4" id="KW-1185">Reference proteome</keyword>
<reference evidence="3" key="1">
    <citation type="submission" date="2020-08" db="EMBL/GenBank/DDBJ databases">
        <title>Genome public.</title>
        <authorList>
            <person name="Liu C."/>
            <person name="Sun Q."/>
        </authorList>
    </citation>
    <scope>NUCLEOTIDE SEQUENCE</scope>
    <source>
        <strain evidence="3">NSJ-54</strain>
    </source>
</reference>
<dbReference type="SUPFAM" id="SSF47413">
    <property type="entry name" value="lambda repressor-like DNA-binding domains"/>
    <property type="match status" value="1"/>
</dbReference>
<evidence type="ECO:0000259" key="2">
    <source>
        <dbReference type="PROSITE" id="PS50943"/>
    </source>
</evidence>
<dbReference type="RefSeq" id="WP_262397018.1">
    <property type="nucleotide sequence ID" value="NZ_JACRTC010000002.1"/>
</dbReference>
<dbReference type="PANTHER" id="PTHR46558:SF11">
    <property type="entry name" value="HTH-TYPE TRANSCRIPTIONAL REGULATOR XRE"/>
    <property type="match status" value="1"/>
</dbReference>
<organism evidence="3 4">
    <name type="scientific">Zongyangia hominis</name>
    <dbReference type="NCBI Taxonomy" id="2763677"/>
    <lineage>
        <taxon>Bacteria</taxon>
        <taxon>Bacillati</taxon>
        <taxon>Bacillota</taxon>
        <taxon>Clostridia</taxon>
        <taxon>Eubacteriales</taxon>
        <taxon>Oscillospiraceae</taxon>
        <taxon>Zongyangia</taxon>
    </lineage>
</organism>
<protein>
    <submittedName>
        <fullName evidence="3">Helix-turn-helix transcriptional regulator</fullName>
    </submittedName>
</protein>
<evidence type="ECO:0000256" key="1">
    <source>
        <dbReference type="ARBA" id="ARBA00023125"/>
    </source>
</evidence>
<keyword evidence="1" id="KW-0238">DNA-binding</keyword>
<sequence>MTIYKNMERMRIEHNMTREALARELGITASKLRGWEIGREPIPSDSLMAMADLFDCSVDYLLGRSGRVEYVVRYAS</sequence>
<comment type="caution">
    <text evidence="3">The sequence shown here is derived from an EMBL/GenBank/DDBJ whole genome shotgun (WGS) entry which is preliminary data.</text>
</comment>
<dbReference type="EMBL" id="JACRTC010000002">
    <property type="protein sequence ID" value="MBC8569908.1"/>
    <property type="molecule type" value="Genomic_DNA"/>
</dbReference>
<dbReference type="PANTHER" id="PTHR46558">
    <property type="entry name" value="TRACRIPTIONAL REGULATORY PROTEIN-RELATED-RELATED"/>
    <property type="match status" value="1"/>
</dbReference>
<dbReference type="GO" id="GO:0003677">
    <property type="term" value="F:DNA binding"/>
    <property type="evidence" value="ECO:0007669"/>
    <property type="project" value="UniProtKB-KW"/>
</dbReference>
<dbReference type="SMART" id="SM00530">
    <property type="entry name" value="HTH_XRE"/>
    <property type="match status" value="1"/>
</dbReference>
<dbReference type="InterPro" id="IPR001387">
    <property type="entry name" value="Cro/C1-type_HTH"/>
</dbReference>
<evidence type="ECO:0000313" key="3">
    <source>
        <dbReference type="EMBL" id="MBC8569908.1"/>
    </source>
</evidence>
<gene>
    <name evidence="3" type="ORF">H8709_03590</name>
</gene>
<dbReference type="InterPro" id="IPR010982">
    <property type="entry name" value="Lambda_DNA-bd_dom_sf"/>
</dbReference>
<dbReference type="PROSITE" id="PS50943">
    <property type="entry name" value="HTH_CROC1"/>
    <property type="match status" value="1"/>
</dbReference>
<dbReference type="CDD" id="cd00093">
    <property type="entry name" value="HTH_XRE"/>
    <property type="match status" value="1"/>
</dbReference>
<name>A0A926E9X9_9FIRM</name>
<accession>A0A926E9X9</accession>
<feature type="domain" description="HTH cro/C1-type" evidence="2">
    <location>
        <begin position="7"/>
        <end position="61"/>
    </location>
</feature>
<evidence type="ECO:0000313" key="4">
    <source>
        <dbReference type="Proteomes" id="UP000660861"/>
    </source>
</evidence>
<dbReference type="Gene3D" id="1.10.260.40">
    <property type="entry name" value="lambda repressor-like DNA-binding domains"/>
    <property type="match status" value="1"/>
</dbReference>
<dbReference type="Pfam" id="PF01381">
    <property type="entry name" value="HTH_3"/>
    <property type="match status" value="1"/>
</dbReference>